<keyword evidence="2" id="KW-1185">Reference proteome</keyword>
<dbReference type="Proteomes" id="UP001234581">
    <property type="component" value="Unassembled WGS sequence"/>
</dbReference>
<sequence length="468" mass="52673">MTYSIWNDSCQQPMLIASSGTYTKLVQESTAKLKQPIDSIMSTLNDRAIGLSKCVNFIAALNDAKLMQQLSPVSALGYLREASIYSEQGKQQQAIDICMKGLTMAVTKDSDYATLQQAKIDAEQRHATRIDYIRQLPHDLVISTLIPMFIDDGYMDSLKPSPSLYVSHVWCDRIIQSLGGLRFLIGSEEDNTIAPVIEFARHIKALHVDQYTEGTWLGDLIGDHDFSSLQELQIDGFTTLHIGHFLSSLKSVSSTLTHFVADMESGPMLGIPEVVLTCPKLVSLSIGDTYDPDVSSLPMYHWPTITSLRLTFSCKPITCTHTIEIWKRFPSLKELELHPCPDIKPALVVSEYHPTIKSLHLCIDAMGIRYTYSDEGIHGEEAGVTKLTIGTIDFPEEICKDTTSVVKRHHNTLKHLEWDMDTSHDTENIDNIDFPRLTKLSLFYYGWEMIRNAPVVVHFGTRAYRDMP</sequence>
<reference evidence="1 2" key="1">
    <citation type="submission" date="2023-03" db="EMBL/GenBank/DDBJ databases">
        <title>Genome sequence of Lichtheimia ornata CBS 291.66.</title>
        <authorList>
            <person name="Mohabir J.T."/>
            <person name="Shea T.P."/>
            <person name="Kurbessoian T."/>
            <person name="Berby B."/>
            <person name="Fontaine J."/>
            <person name="Livny J."/>
            <person name="Gnirke A."/>
            <person name="Stajich J.E."/>
            <person name="Cuomo C.A."/>
        </authorList>
    </citation>
    <scope>NUCLEOTIDE SEQUENCE [LARGE SCALE GENOMIC DNA]</scope>
    <source>
        <strain evidence="1">CBS 291.66</strain>
    </source>
</reference>
<dbReference type="SUPFAM" id="SSF52047">
    <property type="entry name" value="RNI-like"/>
    <property type="match status" value="1"/>
</dbReference>
<dbReference type="AlphaFoldDB" id="A0AAD7V3Q7"/>
<gene>
    <name evidence="1" type="ORF">O0I10_006335</name>
</gene>
<comment type="caution">
    <text evidence="1">The sequence shown here is derived from an EMBL/GenBank/DDBJ whole genome shotgun (WGS) entry which is preliminary data.</text>
</comment>
<dbReference type="InterPro" id="IPR032675">
    <property type="entry name" value="LRR_dom_sf"/>
</dbReference>
<organism evidence="1 2">
    <name type="scientific">Lichtheimia ornata</name>
    <dbReference type="NCBI Taxonomy" id="688661"/>
    <lineage>
        <taxon>Eukaryota</taxon>
        <taxon>Fungi</taxon>
        <taxon>Fungi incertae sedis</taxon>
        <taxon>Mucoromycota</taxon>
        <taxon>Mucoromycotina</taxon>
        <taxon>Mucoromycetes</taxon>
        <taxon>Mucorales</taxon>
        <taxon>Lichtheimiaceae</taxon>
        <taxon>Lichtheimia</taxon>
    </lineage>
</organism>
<evidence type="ECO:0000313" key="2">
    <source>
        <dbReference type="Proteomes" id="UP001234581"/>
    </source>
</evidence>
<proteinExistence type="predicted"/>
<protein>
    <submittedName>
        <fullName evidence="1">Uncharacterized protein</fullName>
    </submittedName>
</protein>
<dbReference type="RefSeq" id="XP_058342976.1">
    <property type="nucleotide sequence ID" value="XM_058486364.1"/>
</dbReference>
<dbReference type="EMBL" id="JARTCD010000027">
    <property type="protein sequence ID" value="KAJ8658063.1"/>
    <property type="molecule type" value="Genomic_DNA"/>
</dbReference>
<accession>A0AAD7V3Q7</accession>
<evidence type="ECO:0000313" key="1">
    <source>
        <dbReference type="EMBL" id="KAJ8658063.1"/>
    </source>
</evidence>
<dbReference type="GeneID" id="83213746"/>
<dbReference type="Gene3D" id="3.80.10.10">
    <property type="entry name" value="Ribonuclease Inhibitor"/>
    <property type="match status" value="1"/>
</dbReference>
<name>A0AAD7V3Q7_9FUNG</name>